<organism evidence="1 2">
    <name type="scientific">Streptomyces eurythermus</name>
    <dbReference type="NCBI Taxonomy" id="42237"/>
    <lineage>
        <taxon>Bacteria</taxon>
        <taxon>Bacillati</taxon>
        <taxon>Actinomycetota</taxon>
        <taxon>Actinomycetes</taxon>
        <taxon>Kitasatosporales</taxon>
        <taxon>Streptomycetaceae</taxon>
        <taxon>Streptomyces</taxon>
    </lineage>
</organism>
<dbReference type="Proteomes" id="UP001603418">
    <property type="component" value="Unassembled WGS sequence"/>
</dbReference>
<reference evidence="1 2" key="1">
    <citation type="submission" date="2024-10" db="EMBL/GenBank/DDBJ databases">
        <title>The Natural Products Discovery Center: Release of the First 8490 Sequenced Strains for Exploring Actinobacteria Biosynthetic Diversity.</title>
        <authorList>
            <person name="Kalkreuter E."/>
            <person name="Kautsar S.A."/>
            <person name="Yang D."/>
            <person name="Bader C.D."/>
            <person name="Teijaro C.N."/>
            <person name="Fluegel L."/>
            <person name="Davis C.M."/>
            <person name="Simpson J.R."/>
            <person name="Lauterbach L."/>
            <person name="Steele A.D."/>
            <person name="Gui C."/>
            <person name="Meng S."/>
            <person name="Li G."/>
            <person name="Viehrig K."/>
            <person name="Ye F."/>
            <person name="Su P."/>
            <person name="Kiefer A.F."/>
            <person name="Nichols A."/>
            <person name="Cepeda A.J."/>
            <person name="Yan W."/>
            <person name="Fan B."/>
            <person name="Jiang Y."/>
            <person name="Adhikari A."/>
            <person name="Zheng C.-J."/>
            <person name="Schuster L."/>
            <person name="Cowan T.M."/>
            <person name="Smanski M.J."/>
            <person name="Chevrette M.G."/>
            <person name="De Carvalho L.P.S."/>
            <person name="Shen B."/>
        </authorList>
    </citation>
    <scope>NUCLEOTIDE SEQUENCE [LARGE SCALE GENOMIC DNA]</scope>
    <source>
        <strain evidence="1 2">NPDC013366</strain>
    </source>
</reference>
<keyword evidence="2" id="KW-1185">Reference proteome</keyword>
<dbReference type="RefSeq" id="WP_063766466.1">
    <property type="nucleotide sequence ID" value="NZ_JBFACJ010000036.1"/>
</dbReference>
<gene>
    <name evidence="1" type="ORF">ACF1HC_38470</name>
</gene>
<accession>A0ABW6ZAG8</accession>
<dbReference type="EMBL" id="JBICBM010000029">
    <property type="protein sequence ID" value="MFF9887409.1"/>
    <property type="molecule type" value="Genomic_DNA"/>
</dbReference>
<proteinExistence type="predicted"/>
<protein>
    <submittedName>
        <fullName evidence="1">Uncharacterized protein</fullName>
    </submittedName>
</protein>
<evidence type="ECO:0000313" key="2">
    <source>
        <dbReference type="Proteomes" id="UP001603418"/>
    </source>
</evidence>
<comment type="caution">
    <text evidence="1">The sequence shown here is derived from an EMBL/GenBank/DDBJ whole genome shotgun (WGS) entry which is preliminary data.</text>
</comment>
<name>A0ABW6ZAG8_9ACTN</name>
<evidence type="ECO:0000313" key="1">
    <source>
        <dbReference type="EMBL" id="MFF9887409.1"/>
    </source>
</evidence>
<sequence>MAPDAVLSAFGYLRAVEAGDTEAAADLADAEPRMPALLVDAAERIIVPVTSLCGIDRDPCDHSFALEAVGHVLVATLRGWAQAGPDGVEGIARAVITFVRQVLTQEECGETVADVLRQMEAVGFGQALEAHPAPSGAHPGRRAMAVAHHDRAARRRASANLNLQVGGLV</sequence>